<comment type="caution">
    <text evidence="1">The sequence shown here is derived from an EMBL/GenBank/DDBJ whole genome shotgun (WGS) entry which is preliminary data.</text>
</comment>
<dbReference type="EMBL" id="JAZHYP010000009">
    <property type="protein sequence ID" value="MEN3324899.1"/>
    <property type="molecule type" value="Genomic_DNA"/>
</dbReference>
<dbReference type="Proteomes" id="UP001416393">
    <property type="component" value="Unassembled WGS sequence"/>
</dbReference>
<name>A0ABV0AHF9_9FLAO</name>
<accession>A0ABV0AHF9</accession>
<dbReference type="Pfam" id="PF25594">
    <property type="entry name" value="GldB_lipo"/>
    <property type="match status" value="1"/>
</dbReference>
<evidence type="ECO:0000313" key="1">
    <source>
        <dbReference type="EMBL" id="MEN3324899.1"/>
    </source>
</evidence>
<keyword evidence="2" id="KW-1185">Reference proteome</keyword>
<gene>
    <name evidence="1" type="primary">gldB</name>
    <name evidence="1" type="ORF">VP395_14260</name>
</gene>
<dbReference type="NCBIfam" id="TIGR03514">
    <property type="entry name" value="GldB_lipo"/>
    <property type="match status" value="1"/>
</dbReference>
<dbReference type="InterPro" id="IPR019853">
    <property type="entry name" value="GldB-like"/>
</dbReference>
<evidence type="ECO:0000313" key="2">
    <source>
        <dbReference type="Proteomes" id="UP001416393"/>
    </source>
</evidence>
<proteinExistence type="predicted"/>
<dbReference type="PROSITE" id="PS51257">
    <property type="entry name" value="PROKAR_LIPOPROTEIN"/>
    <property type="match status" value="1"/>
</dbReference>
<sequence length="326" mass="38899">MAFKFYMKYVLIFLTLVLTTISCKNERRLENDISKINLDAQIERFDLLFANINNENLSKLKQAYPFMFSEKYQDSFWIEKAQDSLQKALFREVEQAFLHIDETELEIESLFNHLKYYFPEFRTPRIITTTSDVDYRNRIIVTDTIVAIALDTYLGSDHEFYENIPKYLREDLKKEQLVVDLATEYAKIYIYQQPSKTFLDELIYFGKQLYFKDAVIPFKTEAERIGYTKEQLAWALANESYIWRYFVERELLFSTDAKLASRFITPAPFSKFYLEDIDTESPGRLGQYIGWQIVRAYMQQHEVSLKDMLIKSPEEIFNNSKFKPRK</sequence>
<protein>
    <submittedName>
        <fullName evidence="1">Gliding motility lipoprotein GldB</fullName>
    </submittedName>
</protein>
<keyword evidence="1" id="KW-0449">Lipoprotein</keyword>
<organism evidence="1 2">
    <name type="scientific">Mariniflexile soesokkakense</name>
    <dbReference type="NCBI Taxonomy" id="1343160"/>
    <lineage>
        <taxon>Bacteria</taxon>
        <taxon>Pseudomonadati</taxon>
        <taxon>Bacteroidota</taxon>
        <taxon>Flavobacteriia</taxon>
        <taxon>Flavobacteriales</taxon>
        <taxon>Flavobacteriaceae</taxon>
        <taxon>Mariniflexile</taxon>
    </lineage>
</organism>
<reference evidence="1 2" key="1">
    <citation type="submission" date="2024-01" db="EMBL/GenBank/DDBJ databases">
        <title>Mariniflexile litorale sp. nov., isolated from the shallow sediments of the Sea of Japan.</title>
        <authorList>
            <person name="Romanenko L."/>
            <person name="Bystritskaya E."/>
            <person name="Isaeva M."/>
        </authorList>
    </citation>
    <scope>NUCLEOTIDE SEQUENCE [LARGE SCALE GENOMIC DNA]</scope>
    <source>
        <strain evidence="1 2">KCTC 32427</strain>
    </source>
</reference>
<dbReference type="RefSeq" id="WP_346242699.1">
    <property type="nucleotide sequence ID" value="NZ_JAZHYP010000009.1"/>
</dbReference>